<dbReference type="Gene3D" id="2.60.40.10">
    <property type="entry name" value="Immunoglobulins"/>
    <property type="match status" value="1"/>
</dbReference>
<dbReference type="InterPro" id="IPR013780">
    <property type="entry name" value="Glyco_hydro_b"/>
</dbReference>
<dbReference type="InterPro" id="IPR004193">
    <property type="entry name" value="Glyco_hydro_13_N"/>
</dbReference>
<feature type="region of interest" description="Disordered" evidence="2">
    <location>
        <begin position="530"/>
        <end position="554"/>
    </location>
</feature>
<accession>A0A1M6MF21</accession>
<dbReference type="InterPro" id="IPR014756">
    <property type="entry name" value="Ig_E-set"/>
</dbReference>
<dbReference type="GO" id="GO:0005975">
    <property type="term" value="P:carbohydrate metabolic process"/>
    <property type="evidence" value="ECO:0007669"/>
    <property type="project" value="InterPro"/>
</dbReference>
<reference evidence="4 5" key="1">
    <citation type="submission" date="2016-11" db="EMBL/GenBank/DDBJ databases">
        <authorList>
            <person name="Jaros S."/>
            <person name="Januszkiewicz K."/>
            <person name="Wedrychowicz H."/>
        </authorList>
    </citation>
    <scope>NUCLEOTIDE SEQUENCE [LARGE SCALE GENOMIC DNA]</scope>
    <source>
        <strain evidence="4 5">DSM 12906</strain>
    </source>
</reference>
<dbReference type="CDD" id="cd02856">
    <property type="entry name" value="E_set_GDE_Isoamylase_N"/>
    <property type="match status" value="1"/>
</dbReference>
<dbReference type="InterPro" id="IPR044505">
    <property type="entry name" value="GlgX_Isoamylase_N_E_set"/>
</dbReference>
<dbReference type="EMBL" id="FQZG01000086">
    <property type="protein sequence ID" value="SHJ82075.1"/>
    <property type="molecule type" value="Genomic_DNA"/>
</dbReference>
<comment type="similarity">
    <text evidence="1">Belongs to the glycosyl hydrolase 13 family.</text>
</comment>
<proteinExistence type="inferred from homology"/>
<dbReference type="AlphaFoldDB" id="A0A1M6MF21"/>
<dbReference type="SUPFAM" id="SSF81296">
    <property type="entry name" value="E set domains"/>
    <property type="match status" value="1"/>
</dbReference>
<dbReference type="Proteomes" id="UP000184512">
    <property type="component" value="Unassembled WGS sequence"/>
</dbReference>
<name>A0A1M6MF21_9ACTN</name>
<sequence>MSAVIALDEASWPTATWPLGAHPSQHGITFAVYAPAATRVQLEIFPAAIGVFATDTFVLGKGADGIWRGNLQGLQLNALYGFRVWGRNWPFDEEWEPGSSAGFIADLDEDGNRFNPNKVLFDPYARELTHNLYTDRVARLGVNDGVFGTGGDDVNGVPRRELDTAIYVPKGVVIADYTTVTPKPHIPGERSAIYEASVDQATAHPSVVRLGDLLADEPGYEAVENIPDEYRGTYKGVGMLAPYLKALGVTTIELLPVHETNASESGRNSKTNAWGYMTLGFFAPNRLYAHDRSPGGPTRELKDMVSAFHDVGLEVYLDVVYNHTAEGGNWGGDVNTVGFTTLGGFATAAYYQMTDSKILVDGATGTGNQINYSSEVARQLVLDSLKYWTETMQVDGFRFDLATVLGRLPGNADPEDWGNQKRFFGDHPLLLAIRDFAAEHDVEVIAEAWDLWGYEVGNFPKGWGEWNGRFRDAVRRFTKGDGNAQVFVDMFNGDYHHFHDAGGAQKTINFVTAHDGFNLADLVSYQQKDNDQPFPFGPSDGGSDDNLSWDSGGSQSLRRQRARNLWAILFLSRGVPMVVAGDEFGRTQNGNNNPWELHSLAMCNNYAMIPTNAPQSVAVEAGVEATYHDNFGEFETPETVNGLFRFATFIANLRQRHYALQQGHWGDLIPDDQDVSFLFRTPSGIGGVEDGDRAVGVYINSPGDNFFVMINMRDEAVVFTPPLITEGNVWRILVNTDLEEESHCNYWPEGEGAEQSIGQIVPAWSVVVWQERNEA</sequence>
<keyword evidence="5" id="KW-1185">Reference proteome</keyword>
<evidence type="ECO:0000313" key="4">
    <source>
        <dbReference type="EMBL" id="SHJ82075.1"/>
    </source>
</evidence>
<dbReference type="RefSeq" id="WP_073190555.1">
    <property type="nucleotide sequence ID" value="NZ_FQZG01000086.1"/>
</dbReference>
<dbReference type="Gene3D" id="2.60.40.1180">
    <property type="entry name" value="Golgi alpha-mannosidase II"/>
    <property type="match status" value="1"/>
</dbReference>
<protein>
    <submittedName>
        <fullName evidence="4">Glycogen operon protein</fullName>
    </submittedName>
</protein>
<dbReference type="GO" id="GO:0004553">
    <property type="term" value="F:hydrolase activity, hydrolyzing O-glycosyl compounds"/>
    <property type="evidence" value="ECO:0007669"/>
    <property type="project" value="InterPro"/>
</dbReference>
<evidence type="ECO:0000313" key="5">
    <source>
        <dbReference type="Proteomes" id="UP000184512"/>
    </source>
</evidence>
<dbReference type="SMART" id="SM00642">
    <property type="entry name" value="Aamy"/>
    <property type="match status" value="1"/>
</dbReference>
<gene>
    <name evidence="4" type="ORF">SAMN02745244_03340</name>
</gene>
<dbReference type="Pfam" id="PF02922">
    <property type="entry name" value="CBM_48"/>
    <property type="match status" value="1"/>
</dbReference>
<evidence type="ECO:0000256" key="2">
    <source>
        <dbReference type="SAM" id="MobiDB-lite"/>
    </source>
</evidence>
<dbReference type="OrthoDB" id="3236218at2"/>
<dbReference type="PANTHER" id="PTHR43002">
    <property type="entry name" value="GLYCOGEN DEBRANCHING ENZYME"/>
    <property type="match status" value="1"/>
</dbReference>
<dbReference type="Gene3D" id="3.20.20.80">
    <property type="entry name" value="Glycosidases"/>
    <property type="match status" value="1"/>
</dbReference>
<feature type="compositionally biased region" description="Polar residues" evidence="2">
    <location>
        <begin position="545"/>
        <end position="554"/>
    </location>
</feature>
<dbReference type="InterPro" id="IPR006047">
    <property type="entry name" value="GH13_cat_dom"/>
</dbReference>
<dbReference type="InterPro" id="IPR017853">
    <property type="entry name" value="GH"/>
</dbReference>
<dbReference type="SUPFAM" id="SSF51445">
    <property type="entry name" value="(Trans)glycosidases"/>
    <property type="match status" value="1"/>
</dbReference>
<dbReference type="STRING" id="1123357.SAMN02745244_03340"/>
<dbReference type="InterPro" id="IPR013783">
    <property type="entry name" value="Ig-like_fold"/>
</dbReference>
<feature type="domain" description="Glycosyl hydrolase family 13 catalytic" evidence="3">
    <location>
        <begin position="224"/>
        <end position="612"/>
    </location>
</feature>
<evidence type="ECO:0000259" key="3">
    <source>
        <dbReference type="SMART" id="SM00642"/>
    </source>
</evidence>
<organism evidence="4 5">
    <name type="scientific">Tessaracoccus bendigoensis DSM 12906</name>
    <dbReference type="NCBI Taxonomy" id="1123357"/>
    <lineage>
        <taxon>Bacteria</taxon>
        <taxon>Bacillati</taxon>
        <taxon>Actinomycetota</taxon>
        <taxon>Actinomycetes</taxon>
        <taxon>Propionibacteriales</taxon>
        <taxon>Propionibacteriaceae</taxon>
        <taxon>Tessaracoccus</taxon>
    </lineage>
</organism>
<dbReference type="SUPFAM" id="SSF51011">
    <property type="entry name" value="Glycosyl hydrolase domain"/>
    <property type="match status" value="1"/>
</dbReference>
<dbReference type="Pfam" id="PF00128">
    <property type="entry name" value="Alpha-amylase"/>
    <property type="match status" value="2"/>
</dbReference>
<evidence type="ECO:0000256" key="1">
    <source>
        <dbReference type="ARBA" id="ARBA00008061"/>
    </source>
</evidence>